<dbReference type="SUPFAM" id="SSF56801">
    <property type="entry name" value="Acetyl-CoA synthetase-like"/>
    <property type="match status" value="1"/>
</dbReference>
<dbReference type="EMBL" id="JPVR01000069">
    <property type="protein sequence ID" value="KGR86913.1"/>
    <property type="molecule type" value="Genomic_DNA"/>
</dbReference>
<accession>A0ABR4Y124</accession>
<keyword evidence="2" id="KW-0436">Ligase</keyword>
<gene>
    <name evidence="4" type="ORF">CD31_08510</name>
</gene>
<evidence type="ECO:0000313" key="4">
    <source>
        <dbReference type="EMBL" id="KGR86913.1"/>
    </source>
</evidence>
<reference evidence="4 5" key="1">
    <citation type="submission" date="2014-02" db="EMBL/GenBank/DDBJ databases">
        <title>Draft genome sequence of Lysinibacillus boronitolerans NBRC 103108.</title>
        <authorList>
            <person name="Zhang F."/>
            <person name="Wang G."/>
            <person name="Zhang L."/>
        </authorList>
    </citation>
    <scope>NUCLEOTIDE SEQUENCE [LARGE SCALE GENOMIC DNA]</scope>
    <source>
        <strain evidence="4 5">NBRC 103108</strain>
    </source>
</reference>
<dbReference type="PANTHER" id="PTHR43201:SF5">
    <property type="entry name" value="MEDIUM-CHAIN ACYL-COA LIGASE ACSF2, MITOCHONDRIAL"/>
    <property type="match status" value="1"/>
</dbReference>
<name>A0ABR4Y124_9BACI</name>
<dbReference type="Pfam" id="PF00501">
    <property type="entry name" value="AMP-binding"/>
    <property type="match status" value="1"/>
</dbReference>
<evidence type="ECO:0000313" key="5">
    <source>
        <dbReference type="Proteomes" id="UP000030487"/>
    </source>
</evidence>
<dbReference type="InterPro" id="IPR042099">
    <property type="entry name" value="ANL_N_sf"/>
</dbReference>
<evidence type="ECO:0000259" key="3">
    <source>
        <dbReference type="Pfam" id="PF00501"/>
    </source>
</evidence>
<proteinExistence type="inferred from homology"/>
<evidence type="ECO:0000256" key="2">
    <source>
        <dbReference type="ARBA" id="ARBA00022598"/>
    </source>
</evidence>
<evidence type="ECO:0000256" key="1">
    <source>
        <dbReference type="ARBA" id="ARBA00006432"/>
    </source>
</evidence>
<feature type="domain" description="AMP-dependent synthetase/ligase" evidence="3">
    <location>
        <begin position="9"/>
        <end position="323"/>
    </location>
</feature>
<dbReference type="RefSeq" id="WP_036076755.1">
    <property type="nucleotide sequence ID" value="NZ_AVCW01000013.1"/>
</dbReference>
<keyword evidence="5" id="KW-1185">Reference proteome</keyword>
<organism evidence="4 5">
    <name type="scientific">Lysinibacillus boronitolerans JCM 21713 = 10a = NBRC 103108</name>
    <dbReference type="NCBI Taxonomy" id="1294264"/>
    <lineage>
        <taxon>Bacteria</taxon>
        <taxon>Bacillati</taxon>
        <taxon>Bacillota</taxon>
        <taxon>Bacilli</taxon>
        <taxon>Bacillales</taxon>
        <taxon>Bacillaceae</taxon>
        <taxon>Lysinibacillus</taxon>
    </lineage>
</organism>
<protein>
    <submittedName>
        <fullName evidence="4">Phosphatase</fullName>
    </submittedName>
</protein>
<dbReference type="InterPro" id="IPR000873">
    <property type="entry name" value="AMP-dep_synth/lig_dom"/>
</dbReference>
<dbReference type="Proteomes" id="UP000030487">
    <property type="component" value="Unassembled WGS sequence"/>
</dbReference>
<dbReference type="Gene3D" id="3.40.50.12780">
    <property type="entry name" value="N-terminal domain of ligase-like"/>
    <property type="match status" value="1"/>
</dbReference>
<dbReference type="PANTHER" id="PTHR43201">
    <property type="entry name" value="ACYL-COA SYNTHETASE"/>
    <property type="match status" value="1"/>
</dbReference>
<sequence length="450" mass="50734">MSFFELTEKCQQLAVVTNERTYTYTQLAQQSNKFIFNSTQKELILILTKNTVQVLASYIAALDSGHAVMLLNYDINKELLAKNIEQYRPKWIVGDINISGYKSENLLLTRIDETSNYKIHADLAVLLSTSGTTGSQKFVRLSYGNLRSNAQSIIEYLAIDENERAVMNLPLSYSYGMSIVNSHLLAGAALILSEESVMEKSFWEEVREHKATSLAGVPFTYQMLQRIGFMKMDLPYLKTLTQAGGRLNEKLVKVFGEYAQQNNKRFFVMYGQTEASPRMSYIPHERVLTKLGSIGIAIPGGNLTIDSETSELIYKGANVMMGYAECLEDLSLGDELSGILYTGDTATVDNEGYFTITGRMKRFIKLFGLRINLDDVEKKLEAVIQAPIACTGNDDKLVVVIEKEEQMGHVKENLERLYKLHRSAYKVVILEIPRLANGKTDYMKLKESCL</sequence>
<comment type="similarity">
    <text evidence="1">Belongs to the ATP-dependent AMP-binding enzyme family.</text>
</comment>
<comment type="caution">
    <text evidence="4">The sequence shown here is derived from an EMBL/GenBank/DDBJ whole genome shotgun (WGS) entry which is preliminary data.</text>
</comment>